<evidence type="ECO:0000259" key="5">
    <source>
        <dbReference type="SMART" id="SM00796"/>
    </source>
</evidence>
<name>A0A7L4YHS5_9ACTN</name>
<dbReference type="Gene3D" id="2.40.100.10">
    <property type="entry name" value="Cyclophilin-like"/>
    <property type="match status" value="1"/>
</dbReference>
<gene>
    <name evidence="6" type="primary">pxpA</name>
    <name evidence="6" type="ORF">EK0264_00165</name>
</gene>
<dbReference type="SMART" id="SM00796">
    <property type="entry name" value="AHS1"/>
    <property type="match status" value="1"/>
</dbReference>
<dbReference type="SUPFAM" id="SSF160467">
    <property type="entry name" value="PH0987 N-terminal domain-like"/>
    <property type="match status" value="1"/>
</dbReference>
<dbReference type="PANTHER" id="PTHR30292">
    <property type="entry name" value="UNCHARACTERIZED PROTEIN YBGL-RELATED"/>
    <property type="match status" value="1"/>
</dbReference>
<feature type="domain" description="Carboxyltransferase" evidence="5">
    <location>
        <begin position="262"/>
        <end position="454"/>
    </location>
</feature>
<sequence>MARISLNSDLGEGYGAYRMGEDDALLALVTDANIACGFHGGDPDIMDATCRTAAANGVGIGAHPGFRDLIGFGRRFVEVSRTTLANELLYQLGALTPFARRAGSSVNYVKVHGALYHAAVQDNEYADAVLDAILAYDPQLPFLCQPGTSFAQRADDRGVRRVREGYIDRGYQRDGLLVPRSAPGAVITDVNAAADRAVRLATEGTVETADGDTIDMPVDSLCIHSDSPGAPEMARGPRRACRGRGRADVDLNHGGNLAMTPPSTRRVGEDALLVELASILDVHALALQVRDHPLASELVEVVPAQRTVMVMGPMAVVQRVVADVTAAYAPPESDERPNSRTIELSVRYDGEDLDELARRLHLTTDEIIAAHTDASYSVDFFGFAPGLAYFSGVPSVLRVPRRPSPRTQVPAGSVAIANDYTVIYPAPTPGGWSLIGTLTGEALWQTDREPPNRVDVGDTVVFRAV</sequence>
<keyword evidence="1" id="KW-0547">Nucleotide-binding</keyword>
<dbReference type="Proteomes" id="UP000463857">
    <property type="component" value="Chromosome"/>
</dbReference>
<dbReference type="Pfam" id="PF02682">
    <property type="entry name" value="CT_C_D"/>
    <property type="match status" value="1"/>
</dbReference>
<dbReference type="GO" id="GO:0017168">
    <property type="term" value="F:5-oxoprolinase (ATP-hydrolyzing) activity"/>
    <property type="evidence" value="ECO:0007669"/>
    <property type="project" value="UniProtKB-EC"/>
</dbReference>
<dbReference type="SUPFAM" id="SSF88713">
    <property type="entry name" value="Glycoside hydrolase/deacetylase"/>
    <property type="match status" value="1"/>
</dbReference>
<dbReference type="Gene3D" id="3.20.20.370">
    <property type="entry name" value="Glycoside hydrolase/deacetylase"/>
    <property type="match status" value="1"/>
</dbReference>
<organism evidence="6 7">
    <name type="scientific">Epidermidibacterium keratini</name>
    <dbReference type="NCBI Taxonomy" id="1891644"/>
    <lineage>
        <taxon>Bacteria</taxon>
        <taxon>Bacillati</taxon>
        <taxon>Actinomycetota</taxon>
        <taxon>Actinomycetes</taxon>
        <taxon>Sporichthyales</taxon>
        <taxon>Sporichthyaceae</taxon>
        <taxon>Epidermidibacterium</taxon>
    </lineage>
</organism>
<keyword evidence="2 6" id="KW-0378">Hydrolase</keyword>
<keyword evidence="3" id="KW-0067">ATP-binding</keyword>
<dbReference type="InterPro" id="IPR011330">
    <property type="entry name" value="Glyco_hydro/deAcase_b/a-brl"/>
</dbReference>
<dbReference type="RefSeq" id="WP_159541794.1">
    <property type="nucleotide sequence ID" value="NZ_CP047156.1"/>
</dbReference>
<keyword evidence="7" id="KW-1185">Reference proteome</keyword>
<dbReference type="PANTHER" id="PTHR30292:SF0">
    <property type="entry name" value="5-OXOPROLINASE SUBUNIT A"/>
    <property type="match status" value="1"/>
</dbReference>
<feature type="region of interest" description="Disordered" evidence="4">
    <location>
        <begin position="225"/>
        <end position="247"/>
    </location>
</feature>
<dbReference type="NCBIfam" id="NF003814">
    <property type="entry name" value="PRK05406.1-3"/>
    <property type="match status" value="1"/>
</dbReference>
<dbReference type="Pfam" id="PF03746">
    <property type="entry name" value="LamB_YcsF"/>
    <property type="match status" value="1"/>
</dbReference>
<dbReference type="GO" id="GO:0005524">
    <property type="term" value="F:ATP binding"/>
    <property type="evidence" value="ECO:0007669"/>
    <property type="project" value="UniProtKB-KW"/>
</dbReference>
<reference evidence="6 7" key="1">
    <citation type="journal article" date="2018" name="Int. J. Syst. Evol. Microbiol.">
        <title>Epidermidibacterium keratini gen. nov., sp. nov., a member of the family Sporichthyaceae, isolated from keratin epidermis.</title>
        <authorList>
            <person name="Lee D.G."/>
            <person name="Trujillo M.E."/>
            <person name="Kang S."/>
            <person name="Nam J.J."/>
            <person name="Kim Y.J."/>
        </authorList>
    </citation>
    <scope>NUCLEOTIDE SEQUENCE [LARGE SCALE GENOMIC DNA]</scope>
    <source>
        <strain evidence="6 7">EPI-7</strain>
    </source>
</reference>
<dbReference type="InterPro" id="IPR003833">
    <property type="entry name" value="CT_C_D"/>
</dbReference>
<dbReference type="OrthoDB" id="9773478at2"/>
<evidence type="ECO:0000256" key="2">
    <source>
        <dbReference type="ARBA" id="ARBA00022801"/>
    </source>
</evidence>
<dbReference type="CDD" id="cd10787">
    <property type="entry name" value="LamB_YcsF_like"/>
    <property type="match status" value="1"/>
</dbReference>
<dbReference type="InterPro" id="IPR029000">
    <property type="entry name" value="Cyclophilin-like_dom_sf"/>
</dbReference>
<protein>
    <submittedName>
        <fullName evidence="6">5-oxoprolinase subunit PxpA</fullName>
        <ecNumber evidence="6">3.5.2.9</ecNumber>
    </submittedName>
</protein>
<proteinExistence type="predicted"/>
<dbReference type="AlphaFoldDB" id="A0A7L4YHS5"/>
<evidence type="ECO:0000256" key="4">
    <source>
        <dbReference type="SAM" id="MobiDB-lite"/>
    </source>
</evidence>
<dbReference type="GO" id="GO:0005975">
    <property type="term" value="P:carbohydrate metabolic process"/>
    <property type="evidence" value="ECO:0007669"/>
    <property type="project" value="InterPro"/>
</dbReference>
<evidence type="ECO:0000256" key="3">
    <source>
        <dbReference type="ARBA" id="ARBA00022840"/>
    </source>
</evidence>
<evidence type="ECO:0000313" key="6">
    <source>
        <dbReference type="EMBL" id="QHB98871.1"/>
    </source>
</evidence>
<accession>A0A7L4YHS5</accession>
<dbReference type="EMBL" id="CP047156">
    <property type="protein sequence ID" value="QHB98871.1"/>
    <property type="molecule type" value="Genomic_DNA"/>
</dbReference>
<dbReference type="KEGG" id="eke:EK0264_00165"/>
<dbReference type="InterPro" id="IPR005501">
    <property type="entry name" value="LamB/YcsF/PxpA-like"/>
</dbReference>
<evidence type="ECO:0000256" key="1">
    <source>
        <dbReference type="ARBA" id="ARBA00022741"/>
    </source>
</evidence>
<dbReference type="InParanoid" id="A0A7L4YHS5"/>
<dbReference type="NCBIfam" id="NF003816">
    <property type="entry name" value="PRK05406.1-5"/>
    <property type="match status" value="1"/>
</dbReference>
<dbReference type="EC" id="3.5.2.9" evidence="6"/>
<evidence type="ECO:0000313" key="7">
    <source>
        <dbReference type="Proteomes" id="UP000463857"/>
    </source>
</evidence>
<dbReference type="Gene3D" id="3.30.1360.40">
    <property type="match status" value="1"/>
</dbReference>
<dbReference type="SUPFAM" id="SSF50891">
    <property type="entry name" value="Cyclophilin-like"/>
    <property type="match status" value="1"/>
</dbReference>